<feature type="region of interest" description="Disordered" evidence="1">
    <location>
        <begin position="248"/>
        <end position="268"/>
    </location>
</feature>
<feature type="compositionally biased region" description="Pro residues" evidence="1">
    <location>
        <begin position="597"/>
        <end position="609"/>
    </location>
</feature>
<feature type="compositionally biased region" description="Basic residues" evidence="1">
    <location>
        <begin position="637"/>
        <end position="646"/>
    </location>
</feature>
<reference evidence="2" key="1">
    <citation type="submission" date="2016-11" db="EMBL/GenBank/DDBJ databases">
        <title>The genome sequence of Colletotrichum cuscutae.</title>
        <authorList>
            <person name="Baroncelli R."/>
        </authorList>
    </citation>
    <scope>NUCLEOTIDE SEQUENCE</scope>
    <source>
        <strain evidence="2">IMI 304802</strain>
    </source>
</reference>
<feature type="compositionally biased region" description="Basic and acidic residues" evidence="1">
    <location>
        <begin position="209"/>
        <end position="223"/>
    </location>
</feature>
<evidence type="ECO:0000313" key="2">
    <source>
        <dbReference type="EMBL" id="KAK1463611.1"/>
    </source>
</evidence>
<feature type="region of interest" description="Disordered" evidence="1">
    <location>
        <begin position="144"/>
        <end position="226"/>
    </location>
</feature>
<sequence>MKVVCMATKGEEVKARSGDVTRRWIRPGFALGEPGSAVGAIGVRRGPVNPSSCCLYLFLRTVRSFSDRVSILRAHCCGAGERKCLLFFPVVFPSSRWVRMQLGRFLFFFPLAIPQPKVVGGEEIQVYDEQREKKGTTVCTGAAPVSLERPSQGGNNVSKSGQSLGKRQGDGYMKPINKVNARRSRSRPIERTIRSRSRRRTITTSRQRGRQDERMDVSDDSRRLSTAPAPGHNFRWIYRRHKMIPKGCSRRRVNSRHRRRNDEKSTVDGEMEQIVDRASFDRLVMCTLVAACKARRGWIIHQCTLYPYKLREHGTFEYLASMDGLSGFLGYSIVQKSLTQAAAKRCNYGRQGRQLFTYITQSWDWTNTMRIGLKLVRHQAVPFSEMRSLALRNGGVRLAILFLILQHNVALWSPILWTDEEMALQLGGWKGQRDNQIGCATLLRMPCIRMDGSKRLASFPFIELSCRSACICLELLLKRELTDALVWSVVYLSIRICKVSIIPALTGNNAAKRQTRLFPFSLRTYEVPGVEIAEEGPAKKLIDGRRIEVRIADLRERTSTQATHFLANHTLKFSFFPSTLETFSLTSRVARSLGRTNPPPPTTVPPTIHPPTSKRLRLRGLISKPGHQHINPPSPQRQRRAAQLKHARPDGGGPLRYAGRIPDEPLGLSLQLAAYLTNLTVVPYQQQTILPARLETHFSPDRATFGSAPPHPTVSHTGRAQGPKGPFQVASRFLNPQLDTLGHSRWLRLWSLTRRQDAKCTGDAELQSRRLPCLARLTSLVTFTTLASPLINNQRTDCSSGYDLALSLPPQVNNTLLAKSHSLNRSVATAVNLPNLILSFGSKLRRPRPTLVIDFNTQLGSSQDVSASLLLQLMQAMAHVCALADLTWSYGTTLRRVLNLNLAGPLYPRRGYSAFQKPSDFYSTPSFIGPSLELLVEMQDTSICTALNSANLAITGWHDISPPHYLRPMLIIGPLIGSRFPQRQEQNPVVNATLPDQQYHHRRYHPSFSPS</sequence>
<feature type="region of interest" description="Disordered" evidence="1">
    <location>
        <begin position="705"/>
        <end position="724"/>
    </location>
</feature>
<name>A0AAI9URZ4_9PEZI</name>
<dbReference type="AlphaFoldDB" id="A0AAI9URZ4"/>
<organism evidence="2 3">
    <name type="scientific">Colletotrichum cuscutae</name>
    <dbReference type="NCBI Taxonomy" id="1209917"/>
    <lineage>
        <taxon>Eukaryota</taxon>
        <taxon>Fungi</taxon>
        <taxon>Dikarya</taxon>
        <taxon>Ascomycota</taxon>
        <taxon>Pezizomycotina</taxon>
        <taxon>Sordariomycetes</taxon>
        <taxon>Hypocreomycetidae</taxon>
        <taxon>Glomerellales</taxon>
        <taxon>Glomerellaceae</taxon>
        <taxon>Colletotrichum</taxon>
        <taxon>Colletotrichum acutatum species complex</taxon>
    </lineage>
</organism>
<feature type="compositionally biased region" description="Basic residues" evidence="1">
    <location>
        <begin position="248"/>
        <end position="259"/>
    </location>
</feature>
<comment type="caution">
    <text evidence="2">The sequence shown here is derived from an EMBL/GenBank/DDBJ whole genome shotgun (WGS) entry which is preliminary data.</text>
</comment>
<dbReference type="EMBL" id="MPDP01000267">
    <property type="protein sequence ID" value="KAK1463611.1"/>
    <property type="molecule type" value="Genomic_DNA"/>
</dbReference>
<evidence type="ECO:0000256" key="1">
    <source>
        <dbReference type="SAM" id="MobiDB-lite"/>
    </source>
</evidence>
<evidence type="ECO:0000313" key="3">
    <source>
        <dbReference type="Proteomes" id="UP001239213"/>
    </source>
</evidence>
<proteinExistence type="predicted"/>
<accession>A0AAI9URZ4</accession>
<feature type="region of interest" description="Disordered" evidence="1">
    <location>
        <begin position="593"/>
        <end position="655"/>
    </location>
</feature>
<gene>
    <name evidence="2" type="ORF">CCUS01_08299</name>
</gene>
<feature type="compositionally biased region" description="Polar residues" evidence="1">
    <location>
        <begin position="152"/>
        <end position="165"/>
    </location>
</feature>
<protein>
    <submittedName>
        <fullName evidence="2">Uncharacterized protein</fullName>
    </submittedName>
</protein>
<dbReference type="Proteomes" id="UP001239213">
    <property type="component" value="Unassembled WGS sequence"/>
</dbReference>
<keyword evidence="3" id="KW-1185">Reference proteome</keyword>